<evidence type="ECO:0000313" key="11">
    <source>
        <dbReference type="EMBL" id="KAK3259053.1"/>
    </source>
</evidence>
<comment type="function">
    <text evidence="8">Catalyzes the NADPH-dependent reduction of glyoxylate to glycolate as well as succinic semialdehyde (SSA) to gamma-hydroxybutyrate in vitro. May function in redox homeostasis and play a role in oxidative stress tolerance by detoxifying glyoxylate and SSA generated in glycolate metabolism and GABA metabolism, respectively.</text>
</comment>
<keyword evidence="4" id="KW-0346">Stress response</keyword>
<feature type="domain" description="6-phosphogluconate dehydrogenase NADP-binding" evidence="9">
    <location>
        <begin position="99"/>
        <end position="258"/>
    </location>
</feature>
<comment type="catalytic activity">
    <reaction evidence="7">
        <text>glycolate + NADP(+) = glyoxylate + NADPH + H(+)</text>
        <dbReference type="Rhea" id="RHEA:10992"/>
        <dbReference type="ChEBI" id="CHEBI:15378"/>
        <dbReference type="ChEBI" id="CHEBI:29805"/>
        <dbReference type="ChEBI" id="CHEBI:36655"/>
        <dbReference type="ChEBI" id="CHEBI:57783"/>
        <dbReference type="ChEBI" id="CHEBI:58349"/>
        <dbReference type="EC" id="1.1.1.79"/>
    </reaction>
</comment>
<sequence length="383" mass="40680">MATLVAPLKGQLVWNSGCGFRATTQRPLHHLRNRSSLPRPSTRYHLLQVPSDSFASRVPSKYKNGCRDRLGQRRSIAVSAEEKPAIPDRIYTSSSERPKVGFVGMGIMGVPMALNLLTTGYEVTVWNRTANKCTPVVEAGATYAASAKEVAEASDITFGMLADPEAALDVCTSPYGVAAGMAPGKGYVDVSTVDPATAKSIAGAIHASGGEFLEAPVSGSKKPAEDGQLIFLTAGDEHLYHAAVPMLEVMGKAHFFLGAVGKGAEMKLVVNMVMGSMMAAFAEGLELGSDLELPQETVLQVISLGAISSPMFSLKGPSMIQGKYPTAFPLKHQQKDMRLALSLGDESKQQLPVAAAANELYKEAIENHDLGDADFSAVLRSLQ</sequence>
<dbReference type="GO" id="GO:0030267">
    <property type="term" value="F:glyoxylate reductase (NADPH) activity"/>
    <property type="evidence" value="ECO:0007669"/>
    <property type="project" value="UniProtKB-EC"/>
</dbReference>
<dbReference type="InterPro" id="IPR008927">
    <property type="entry name" value="6-PGluconate_DH-like_C_sf"/>
</dbReference>
<evidence type="ECO:0000256" key="8">
    <source>
        <dbReference type="ARBA" id="ARBA00056683"/>
    </source>
</evidence>
<dbReference type="Gene3D" id="3.40.50.720">
    <property type="entry name" value="NAD(P)-binding Rossmann-like Domain"/>
    <property type="match status" value="1"/>
</dbReference>
<gene>
    <name evidence="11" type="ORF">CYMTET_31931</name>
</gene>
<dbReference type="InterPro" id="IPR029154">
    <property type="entry name" value="HIBADH-like_NADP-bd"/>
</dbReference>
<feature type="domain" description="3-hydroxyisobutyrate dehydrogenase-like NAD-binding" evidence="10">
    <location>
        <begin position="261"/>
        <end position="381"/>
    </location>
</feature>
<accession>A0AAE0KSF9</accession>
<comment type="catalytic activity">
    <reaction evidence="6">
        <text>4-hydroxybutanoate + NADP(+) = succinate semialdehyde + NADPH + H(+)</text>
        <dbReference type="Rhea" id="RHEA:26381"/>
        <dbReference type="ChEBI" id="CHEBI:15378"/>
        <dbReference type="ChEBI" id="CHEBI:16724"/>
        <dbReference type="ChEBI" id="CHEBI:57706"/>
        <dbReference type="ChEBI" id="CHEBI:57783"/>
        <dbReference type="ChEBI" id="CHEBI:58349"/>
        <dbReference type="EC" id="1.1.1.n11"/>
    </reaction>
</comment>
<dbReference type="FunFam" id="3.40.50.720:FF:000058">
    <property type="entry name" value="Putative oxidoreductase GLYR1 homolog"/>
    <property type="match status" value="1"/>
</dbReference>
<dbReference type="SUPFAM" id="SSF48179">
    <property type="entry name" value="6-phosphogluconate dehydrogenase C-terminal domain-like"/>
    <property type="match status" value="1"/>
</dbReference>
<dbReference type="InterPro" id="IPR013328">
    <property type="entry name" value="6PGD_dom2"/>
</dbReference>
<evidence type="ECO:0000256" key="6">
    <source>
        <dbReference type="ARBA" id="ARBA00052582"/>
    </source>
</evidence>
<dbReference type="Proteomes" id="UP001190700">
    <property type="component" value="Unassembled WGS sequence"/>
</dbReference>
<organism evidence="11 12">
    <name type="scientific">Cymbomonas tetramitiformis</name>
    <dbReference type="NCBI Taxonomy" id="36881"/>
    <lineage>
        <taxon>Eukaryota</taxon>
        <taxon>Viridiplantae</taxon>
        <taxon>Chlorophyta</taxon>
        <taxon>Pyramimonadophyceae</taxon>
        <taxon>Pyramimonadales</taxon>
        <taxon>Pyramimonadaceae</taxon>
        <taxon>Cymbomonas</taxon>
    </lineage>
</organism>
<dbReference type="GO" id="GO:0005737">
    <property type="term" value="C:cytoplasm"/>
    <property type="evidence" value="ECO:0007669"/>
    <property type="project" value="UniProtKB-ARBA"/>
</dbReference>
<dbReference type="EMBL" id="LGRX02019033">
    <property type="protein sequence ID" value="KAK3259053.1"/>
    <property type="molecule type" value="Genomic_DNA"/>
</dbReference>
<dbReference type="PANTHER" id="PTHR43580:SF2">
    <property type="entry name" value="CYTOKINE-LIKE NUCLEAR FACTOR N-PAC"/>
    <property type="match status" value="1"/>
</dbReference>
<comment type="caution">
    <text evidence="11">The sequence shown here is derived from an EMBL/GenBank/DDBJ whole genome shotgun (WGS) entry which is preliminary data.</text>
</comment>
<evidence type="ECO:0000256" key="5">
    <source>
        <dbReference type="ARBA" id="ARBA00023027"/>
    </source>
</evidence>
<evidence type="ECO:0000256" key="2">
    <source>
        <dbReference type="ARBA" id="ARBA00022857"/>
    </source>
</evidence>
<keyword evidence="12" id="KW-1185">Reference proteome</keyword>
<keyword evidence="5" id="KW-0520">NAD</keyword>
<dbReference type="SUPFAM" id="SSF51735">
    <property type="entry name" value="NAD(P)-binding Rossmann-fold domains"/>
    <property type="match status" value="1"/>
</dbReference>
<evidence type="ECO:0000259" key="9">
    <source>
        <dbReference type="Pfam" id="PF03446"/>
    </source>
</evidence>
<evidence type="ECO:0000256" key="1">
    <source>
        <dbReference type="ARBA" id="ARBA00007598"/>
    </source>
</evidence>
<proteinExistence type="inferred from homology"/>
<evidence type="ECO:0000256" key="4">
    <source>
        <dbReference type="ARBA" id="ARBA00023016"/>
    </source>
</evidence>
<dbReference type="AlphaFoldDB" id="A0AAE0KSF9"/>
<keyword evidence="2" id="KW-0521">NADP</keyword>
<reference evidence="11 12" key="1">
    <citation type="journal article" date="2015" name="Genome Biol. Evol.">
        <title>Comparative Genomics of a Bacterivorous Green Alga Reveals Evolutionary Causalities and Consequences of Phago-Mixotrophic Mode of Nutrition.</title>
        <authorList>
            <person name="Burns J.A."/>
            <person name="Paasch A."/>
            <person name="Narechania A."/>
            <person name="Kim E."/>
        </authorList>
    </citation>
    <scope>NUCLEOTIDE SEQUENCE [LARGE SCALE GENOMIC DNA]</scope>
    <source>
        <strain evidence="11 12">PLY_AMNH</strain>
    </source>
</reference>
<comment type="similarity">
    <text evidence="1">Belongs to the HIBADH-related family. NP60 subfamily.</text>
</comment>
<dbReference type="InterPro" id="IPR036291">
    <property type="entry name" value="NAD(P)-bd_dom_sf"/>
</dbReference>
<evidence type="ECO:0000256" key="3">
    <source>
        <dbReference type="ARBA" id="ARBA00023002"/>
    </source>
</evidence>
<dbReference type="GO" id="GO:0051287">
    <property type="term" value="F:NAD binding"/>
    <property type="evidence" value="ECO:0007669"/>
    <property type="project" value="InterPro"/>
</dbReference>
<name>A0AAE0KSF9_9CHLO</name>
<dbReference type="Pfam" id="PF14833">
    <property type="entry name" value="NAD_binding_11"/>
    <property type="match status" value="1"/>
</dbReference>
<dbReference type="PANTHER" id="PTHR43580">
    <property type="entry name" value="OXIDOREDUCTASE GLYR1-RELATED"/>
    <property type="match status" value="1"/>
</dbReference>
<keyword evidence="3" id="KW-0560">Oxidoreductase</keyword>
<evidence type="ECO:0000256" key="7">
    <source>
        <dbReference type="ARBA" id="ARBA00052769"/>
    </source>
</evidence>
<dbReference type="InterPro" id="IPR051265">
    <property type="entry name" value="HIBADH-related_NP60_sf"/>
</dbReference>
<dbReference type="Gene3D" id="1.10.1040.10">
    <property type="entry name" value="N-(1-d-carboxylethyl)-l-norvaline Dehydrogenase, domain 2"/>
    <property type="match status" value="1"/>
</dbReference>
<dbReference type="InterPro" id="IPR006115">
    <property type="entry name" value="6PGDH_NADP-bd"/>
</dbReference>
<dbReference type="Pfam" id="PF03446">
    <property type="entry name" value="NAD_binding_2"/>
    <property type="match status" value="1"/>
</dbReference>
<evidence type="ECO:0000259" key="10">
    <source>
        <dbReference type="Pfam" id="PF14833"/>
    </source>
</evidence>
<dbReference type="GO" id="GO:0050661">
    <property type="term" value="F:NADP binding"/>
    <property type="evidence" value="ECO:0007669"/>
    <property type="project" value="InterPro"/>
</dbReference>
<evidence type="ECO:0000313" key="12">
    <source>
        <dbReference type="Proteomes" id="UP001190700"/>
    </source>
</evidence>
<dbReference type="FunFam" id="1.10.1040.10:FF:000016">
    <property type="entry name" value="Glyoxylate/succinic semialdehyde reductase 2"/>
    <property type="match status" value="1"/>
</dbReference>
<protein>
    <submittedName>
        <fullName evidence="11">Uncharacterized protein</fullName>
    </submittedName>
</protein>